<reference evidence="3 4" key="1">
    <citation type="journal article" date="2011" name="PLoS Pathog.">
        <title>Dynamic evolution of pathogenicity revealed by sequencing and comparative genomics of 19 Pseudomonas syringae isolates.</title>
        <authorList>
            <person name="Baltrus D.A."/>
            <person name="Nishimura M.T."/>
            <person name="Romanchuk A."/>
            <person name="Chang J.H."/>
            <person name="Mukhtar M.S."/>
            <person name="Cherkis K."/>
            <person name="Roach J."/>
            <person name="Grant S.R."/>
            <person name="Jones C.D."/>
            <person name="Dangl J.L."/>
        </authorList>
    </citation>
    <scope>NUCLEOTIDE SEQUENCE [LARGE SCALE GENOMIC DNA]</scope>
    <source>
        <strain evidence="3 4">1704B</strain>
    </source>
</reference>
<accession>F3GKU5</accession>
<evidence type="ECO:0000313" key="3">
    <source>
        <dbReference type="EMBL" id="EGH47698.1"/>
    </source>
</evidence>
<gene>
    <name evidence="3" type="ORF">PSYPI_37673</name>
</gene>
<organism evidence="3 4">
    <name type="scientific">Pseudomonas syringae pv. pisi str. 1704B</name>
    <dbReference type="NCBI Taxonomy" id="629263"/>
    <lineage>
        <taxon>Bacteria</taxon>
        <taxon>Pseudomonadati</taxon>
        <taxon>Pseudomonadota</taxon>
        <taxon>Gammaproteobacteria</taxon>
        <taxon>Pseudomonadales</taxon>
        <taxon>Pseudomonadaceae</taxon>
        <taxon>Pseudomonas</taxon>
        <taxon>Pseudomonas syringae</taxon>
    </lineage>
</organism>
<dbReference type="Proteomes" id="UP000004986">
    <property type="component" value="Unassembled WGS sequence"/>
</dbReference>
<keyword evidence="4" id="KW-1185">Reference proteome</keyword>
<dbReference type="HOGENOM" id="CLU_1499447_0_0_6"/>
<feature type="compositionally biased region" description="Basic and acidic residues" evidence="1">
    <location>
        <begin position="171"/>
        <end position="180"/>
    </location>
</feature>
<keyword evidence="2" id="KW-1133">Transmembrane helix</keyword>
<feature type="non-terminal residue" evidence="3">
    <location>
        <position position="1"/>
    </location>
</feature>
<proteinExistence type="predicted"/>
<keyword evidence="2" id="KW-0812">Transmembrane</keyword>
<evidence type="ECO:0000313" key="4">
    <source>
        <dbReference type="Proteomes" id="UP000004986"/>
    </source>
</evidence>
<feature type="non-terminal residue" evidence="3">
    <location>
        <position position="180"/>
    </location>
</feature>
<comment type="caution">
    <text evidence="3">The sequence shown here is derived from an EMBL/GenBank/DDBJ whole genome shotgun (WGS) entry which is preliminary data.</text>
</comment>
<evidence type="ECO:0000256" key="2">
    <source>
        <dbReference type="SAM" id="Phobius"/>
    </source>
</evidence>
<feature type="transmembrane region" description="Helical" evidence="2">
    <location>
        <begin position="90"/>
        <end position="111"/>
    </location>
</feature>
<feature type="region of interest" description="Disordered" evidence="1">
    <location>
        <begin position="142"/>
        <end position="180"/>
    </location>
</feature>
<protein>
    <submittedName>
        <fullName evidence="3">Uncharacterized protein</fullName>
    </submittedName>
</protein>
<evidence type="ECO:0000256" key="1">
    <source>
        <dbReference type="SAM" id="MobiDB-lite"/>
    </source>
</evidence>
<name>F3GKU5_PSESJ</name>
<keyword evidence="2" id="KW-0472">Membrane</keyword>
<dbReference type="EMBL" id="AEAI01002441">
    <property type="protein sequence ID" value="EGH47698.1"/>
    <property type="molecule type" value="Genomic_DNA"/>
</dbReference>
<dbReference type="AlphaFoldDB" id="F3GKU5"/>
<sequence length="180" mass="19487">QRCRPLAQLCLLLPPPRKRRRLPTRRCPASLVDANGAPVNRPARSRLKMRCLPELPKLQRRAPEQPLAVEPVAAADEDEDALQKIINNPVLLGLIGGAVLLILALLLLFLARRRAAKAEAEKHKRMARALAEESDFVSDMDMNAPPASFDGLDVPPPNVRMGGAAAAGAAGRERPADPLV</sequence>